<accession>A0A165DM92</accession>
<proteinExistence type="predicted"/>
<feature type="compositionally biased region" description="Basic residues" evidence="1">
    <location>
        <begin position="33"/>
        <end position="51"/>
    </location>
</feature>
<dbReference type="OrthoDB" id="99432at2759"/>
<reference evidence="2 3" key="1">
    <citation type="journal article" date="2016" name="Mol. Biol. Evol.">
        <title>Comparative Genomics of Early-Diverging Mushroom-Forming Fungi Provides Insights into the Origins of Lignocellulose Decay Capabilities.</title>
        <authorList>
            <person name="Nagy L.G."/>
            <person name="Riley R."/>
            <person name="Tritt A."/>
            <person name="Adam C."/>
            <person name="Daum C."/>
            <person name="Floudas D."/>
            <person name="Sun H."/>
            <person name="Yadav J.S."/>
            <person name="Pangilinan J."/>
            <person name="Larsson K.H."/>
            <person name="Matsuura K."/>
            <person name="Barry K."/>
            <person name="Labutti K."/>
            <person name="Kuo R."/>
            <person name="Ohm R.A."/>
            <person name="Bhattacharya S.S."/>
            <person name="Shirouzu T."/>
            <person name="Yoshinaga Y."/>
            <person name="Martin F.M."/>
            <person name="Grigoriev I.V."/>
            <person name="Hibbett D.S."/>
        </authorList>
    </citation>
    <scope>NUCLEOTIDE SEQUENCE [LARGE SCALE GENOMIC DNA]</scope>
    <source>
        <strain evidence="2 3">93-53</strain>
    </source>
</reference>
<protein>
    <submittedName>
        <fullName evidence="2">Uncharacterized protein</fullName>
    </submittedName>
</protein>
<feature type="compositionally biased region" description="Basic and acidic residues" evidence="1">
    <location>
        <begin position="133"/>
        <end position="145"/>
    </location>
</feature>
<organism evidence="2 3">
    <name type="scientific">Laetiporus sulphureus 93-53</name>
    <dbReference type="NCBI Taxonomy" id="1314785"/>
    <lineage>
        <taxon>Eukaryota</taxon>
        <taxon>Fungi</taxon>
        <taxon>Dikarya</taxon>
        <taxon>Basidiomycota</taxon>
        <taxon>Agaricomycotina</taxon>
        <taxon>Agaricomycetes</taxon>
        <taxon>Polyporales</taxon>
        <taxon>Laetiporus</taxon>
    </lineage>
</organism>
<sequence>MDKEEVRQQIALTEATNSRCITAEQGIKGNKQDKKKKKKNMPMVKNHRKSSKAGVANCSSVKCVQGVNKAATIGVKFTLAKPSKAQLANSTKSTRNPECPEDVREAKRINRRIEQAVEMGDISNVPLPEEWENDKNLGSESESHFRLPPHGTS</sequence>
<name>A0A165DM92_9APHY</name>
<gene>
    <name evidence="2" type="ORF">LAESUDRAFT_760371</name>
</gene>
<feature type="region of interest" description="Disordered" evidence="1">
    <location>
        <begin position="83"/>
        <end position="102"/>
    </location>
</feature>
<dbReference type="GeneID" id="63829758"/>
<feature type="compositionally biased region" description="Polar residues" evidence="1">
    <location>
        <begin position="86"/>
        <end position="96"/>
    </location>
</feature>
<keyword evidence="3" id="KW-1185">Reference proteome</keyword>
<evidence type="ECO:0000313" key="2">
    <source>
        <dbReference type="EMBL" id="KZT05187.1"/>
    </source>
</evidence>
<dbReference type="EMBL" id="KV427631">
    <property type="protein sequence ID" value="KZT05187.1"/>
    <property type="molecule type" value="Genomic_DNA"/>
</dbReference>
<dbReference type="RefSeq" id="XP_040762927.1">
    <property type="nucleotide sequence ID" value="XM_040912730.1"/>
</dbReference>
<evidence type="ECO:0000313" key="3">
    <source>
        <dbReference type="Proteomes" id="UP000076871"/>
    </source>
</evidence>
<dbReference type="AlphaFoldDB" id="A0A165DM92"/>
<evidence type="ECO:0000256" key="1">
    <source>
        <dbReference type="SAM" id="MobiDB-lite"/>
    </source>
</evidence>
<feature type="region of interest" description="Disordered" evidence="1">
    <location>
        <begin position="120"/>
        <end position="153"/>
    </location>
</feature>
<dbReference type="InParanoid" id="A0A165DM92"/>
<feature type="region of interest" description="Disordered" evidence="1">
    <location>
        <begin position="23"/>
        <end position="55"/>
    </location>
</feature>
<dbReference type="Proteomes" id="UP000076871">
    <property type="component" value="Unassembled WGS sequence"/>
</dbReference>